<feature type="transmembrane region" description="Helical" evidence="1">
    <location>
        <begin position="151"/>
        <end position="177"/>
    </location>
</feature>
<evidence type="ECO:0000256" key="1">
    <source>
        <dbReference type="SAM" id="Phobius"/>
    </source>
</evidence>
<dbReference type="Pfam" id="PF14897">
    <property type="entry name" value="EpsG"/>
    <property type="match status" value="1"/>
</dbReference>
<reference evidence="2 3" key="1">
    <citation type="submission" date="2020-09" db="EMBL/GenBank/DDBJ databases">
        <title>Characterization of Treponema spp. from bovine digital dermatitis in Korea.</title>
        <authorList>
            <person name="Espiritu H.M."/>
            <person name="Cho Y.I."/>
            <person name="Mamuad L."/>
        </authorList>
    </citation>
    <scope>NUCLEOTIDE SEQUENCE [LARGE SCALE GENOMIC DNA]</scope>
    <source>
        <strain evidence="2 3">KS1</strain>
    </source>
</reference>
<feature type="transmembrane region" description="Helical" evidence="1">
    <location>
        <begin position="111"/>
        <end position="130"/>
    </location>
</feature>
<evidence type="ECO:0000313" key="3">
    <source>
        <dbReference type="Proteomes" id="UP000593915"/>
    </source>
</evidence>
<keyword evidence="1" id="KW-1133">Transmembrane helix</keyword>
<feature type="transmembrane region" description="Helical" evidence="1">
    <location>
        <begin position="72"/>
        <end position="99"/>
    </location>
</feature>
<keyword evidence="1" id="KW-0472">Membrane</keyword>
<feature type="transmembrane region" description="Helical" evidence="1">
    <location>
        <begin position="183"/>
        <end position="201"/>
    </location>
</feature>
<feature type="transmembrane region" description="Helical" evidence="1">
    <location>
        <begin position="230"/>
        <end position="252"/>
    </location>
</feature>
<dbReference type="EMBL" id="CP061839">
    <property type="protein sequence ID" value="QOW61721.1"/>
    <property type="molecule type" value="Genomic_DNA"/>
</dbReference>
<name>A0A7S6WR00_9SPIR</name>
<dbReference type="InterPro" id="IPR049458">
    <property type="entry name" value="EpsG-like"/>
</dbReference>
<sequence>MDFYFIFLIVTIMLFLASKSDTIFFNGAYFIFCIFIITVAGLRFGIGTDYYSYKEIYENIHSLGYIEYGWKYLNLFFSSVGLSYEFTVFFFSVIVNVLIFKFIKKYSISPFYSLILYVFLNYYFFAFNVIRQMLAISIFLNGLEFLLRKKNIRFILFTLFASLFHYTALIGIFYIFLRKIKNIGVFIIFWIISIPFIVLPVQSIIIKIIPSSFTYAGYFASKFFEKASSLSLIKLIIPNMFVFLALLFIAAFKDSKDSFWLKVFLFSVAVANTANGVNVLMRINYIFQISEIIFYPLFLSKLSKEYSLPVRYLMFMYFILFFVGTVIVQGAQGVTPYRSILG</sequence>
<dbReference type="Proteomes" id="UP000593915">
    <property type="component" value="Chromosome"/>
</dbReference>
<gene>
    <name evidence="2" type="ORF">IFE08_04940</name>
</gene>
<proteinExistence type="predicted"/>
<feature type="transmembrane region" description="Helical" evidence="1">
    <location>
        <begin position="312"/>
        <end position="331"/>
    </location>
</feature>
<keyword evidence="1" id="KW-0812">Transmembrane</keyword>
<evidence type="ECO:0000313" key="2">
    <source>
        <dbReference type="EMBL" id="QOW61721.1"/>
    </source>
</evidence>
<accession>A0A7S6WR00</accession>
<protein>
    <submittedName>
        <fullName evidence="2">EpsG family protein</fullName>
    </submittedName>
</protein>
<organism evidence="2 3">
    <name type="scientific">Treponema pedis</name>
    <dbReference type="NCBI Taxonomy" id="409322"/>
    <lineage>
        <taxon>Bacteria</taxon>
        <taxon>Pseudomonadati</taxon>
        <taxon>Spirochaetota</taxon>
        <taxon>Spirochaetia</taxon>
        <taxon>Spirochaetales</taxon>
        <taxon>Treponemataceae</taxon>
        <taxon>Treponema</taxon>
    </lineage>
</organism>
<feature type="transmembrane region" description="Helical" evidence="1">
    <location>
        <begin position="259"/>
        <end position="277"/>
    </location>
</feature>
<feature type="transmembrane region" description="Helical" evidence="1">
    <location>
        <begin position="29"/>
        <end position="51"/>
    </location>
</feature>
<dbReference type="AlphaFoldDB" id="A0A7S6WR00"/>